<dbReference type="NCBIfam" id="TIGR00236">
    <property type="entry name" value="wecB"/>
    <property type="match status" value="1"/>
</dbReference>
<evidence type="ECO:0000256" key="4">
    <source>
        <dbReference type="ARBA" id="ARBA00038858"/>
    </source>
</evidence>
<evidence type="ECO:0000259" key="6">
    <source>
        <dbReference type="Pfam" id="PF02350"/>
    </source>
</evidence>
<dbReference type="GO" id="GO:0008761">
    <property type="term" value="F:UDP-N-acetylglucosamine 2-epimerase activity"/>
    <property type="evidence" value="ECO:0007669"/>
    <property type="project" value="UniProtKB-EC"/>
</dbReference>
<dbReference type="CDD" id="cd03786">
    <property type="entry name" value="GTB_UDP-GlcNAc_2-Epimerase"/>
    <property type="match status" value="1"/>
</dbReference>
<evidence type="ECO:0000256" key="5">
    <source>
        <dbReference type="RuleBase" id="RU003513"/>
    </source>
</evidence>
<evidence type="ECO:0000313" key="8">
    <source>
        <dbReference type="EMBL" id="SQI29205.1"/>
    </source>
</evidence>
<reference evidence="8 9" key="1">
    <citation type="submission" date="2018-06" db="EMBL/GenBank/DDBJ databases">
        <authorList>
            <consortium name="Pathogen Informatics"/>
            <person name="Doyle S."/>
        </authorList>
    </citation>
    <scope>NUCLEOTIDE SEQUENCE [LARGE SCALE GENOMIC DNA]</scope>
    <source>
        <strain evidence="8 9">NCTC12961</strain>
    </source>
</reference>
<proteinExistence type="inferred from homology"/>
<organism evidence="8 9">
    <name type="scientific">Serratia plymuthica</name>
    <dbReference type="NCBI Taxonomy" id="82996"/>
    <lineage>
        <taxon>Bacteria</taxon>
        <taxon>Pseudomonadati</taxon>
        <taxon>Pseudomonadota</taxon>
        <taxon>Gammaproteobacteria</taxon>
        <taxon>Enterobacterales</taxon>
        <taxon>Yersiniaceae</taxon>
        <taxon>Serratia</taxon>
    </lineage>
</organism>
<comment type="catalytic activity">
    <reaction evidence="2">
        <text>UDP-N-acetyl-alpha-D-glucosamine = UDP-N-acetyl-alpha-D-mannosamine</text>
        <dbReference type="Rhea" id="RHEA:17213"/>
        <dbReference type="ChEBI" id="CHEBI:57705"/>
        <dbReference type="ChEBI" id="CHEBI:68623"/>
        <dbReference type="EC" id="5.1.3.14"/>
    </reaction>
</comment>
<dbReference type="Proteomes" id="UP000594967">
    <property type="component" value="Chromosome"/>
</dbReference>
<evidence type="ECO:0000256" key="1">
    <source>
        <dbReference type="ARBA" id="ARBA00023235"/>
    </source>
</evidence>
<evidence type="ECO:0000256" key="3">
    <source>
        <dbReference type="ARBA" id="ARBA00038209"/>
    </source>
</evidence>
<feature type="domain" description="UDP-N-acetylglucosamine 2-epimerase" evidence="6">
    <location>
        <begin position="23"/>
        <end position="363"/>
    </location>
</feature>
<dbReference type="EMBL" id="LS483469">
    <property type="protein sequence ID" value="SQI29205.1"/>
    <property type="molecule type" value="Genomic_DNA"/>
</dbReference>
<name>A0A2X4WQJ0_SERPL</name>
<dbReference type="RefSeq" id="WP_063199020.1">
    <property type="nucleotide sequence ID" value="NZ_CAMITG010000007.1"/>
</dbReference>
<keyword evidence="10" id="KW-1185">Reference proteome</keyword>
<evidence type="ECO:0000313" key="10">
    <source>
        <dbReference type="Proteomes" id="UP000594967"/>
    </source>
</evidence>
<dbReference type="Proteomes" id="UP000248897">
    <property type="component" value="Chromosome 1"/>
</dbReference>
<reference evidence="7 10" key="2">
    <citation type="submission" date="2020-12" db="EMBL/GenBank/DDBJ databases">
        <title>FDA dAtabase for Regulatory Grade micrObial Sequences (FDA-ARGOS): Supporting development and validation of Infectious Disease Dx tests.</title>
        <authorList>
            <person name="Sproer C."/>
            <person name="Gronow S."/>
            <person name="Severitt S."/>
            <person name="Schroder I."/>
            <person name="Tallon L."/>
            <person name="Sadzewicz L."/>
            <person name="Zhao X."/>
            <person name="Boylan J."/>
            <person name="Ott S."/>
            <person name="Bowen H."/>
            <person name="Vavikolanu K."/>
            <person name="Mehta A."/>
            <person name="Aluvathingal J."/>
            <person name="Nadendla S."/>
            <person name="Lowell S."/>
            <person name="Myers T."/>
            <person name="Yan Y."/>
            <person name="Sichtig H."/>
        </authorList>
    </citation>
    <scope>NUCLEOTIDE SEQUENCE [LARGE SCALE GENOMIC DNA]</scope>
    <source>
        <strain evidence="7 10">FDAARGOS_907</strain>
    </source>
</reference>
<dbReference type="AlphaFoldDB" id="A0A2X4WQJ0"/>
<dbReference type="InterPro" id="IPR029767">
    <property type="entry name" value="WecB-like"/>
</dbReference>
<keyword evidence="1 5" id="KW-0413">Isomerase</keyword>
<comment type="similarity">
    <text evidence="3 5">Belongs to the UDP-N-acetylglucosamine 2-epimerase family.</text>
</comment>
<dbReference type="EC" id="5.1.3.14" evidence="4"/>
<dbReference type="Pfam" id="PF02350">
    <property type="entry name" value="Epimerase_2"/>
    <property type="match status" value="1"/>
</dbReference>
<evidence type="ECO:0000256" key="2">
    <source>
        <dbReference type="ARBA" id="ARBA00036080"/>
    </source>
</evidence>
<dbReference type="SUPFAM" id="SSF53756">
    <property type="entry name" value="UDP-Glycosyltransferase/glycogen phosphorylase"/>
    <property type="match status" value="1"/>
</dbReference>
<dbReference type="PANTHER" id="PTHR43174:SF2">
    <property type="entry name" value="UDP-N-ACETYLGLUCOSAMINE 2-EPIMERASE"/>
    <property type="match status" value="1"/>
</dbReference>
<gene>
    <name evidence="8" type="primary">wecB_1</name>
    <name evidence="7" type="synonym">wecB</name>
    <name evidence="7" type="ORF">I6G64_11975</name>
    <name evidence="8" type="ORF">NCTC12961_00110</name>
</gene>
<evidence type="ECO:0000313" key="7">
    <source>
        <dbReference type="EMBL" id="QPS23027.1"/>
    </source>
</evidence>
<accession>A0A2X4WQJ0</accession>
<evidence type="ECO:0000313" key="9">
    <source>
        <dbReference type="Proteomes" id="UP000248897"/>
    </source>
</evidence>
<dbReference type="EMBL" id="CP065673">
    <property type="protein sequence ID" value="QPS23027.1"/>
    <property type="molecule type" value="Genomic_DNA"/>
</dbReference>
<protein>
    <recommendedName>
        <fullName evidence="4">UDP-N-acetylglucosamine 2-epimerase (non-hydrolyzing)</fullName>
        <ecNumber evidence="4">5.1.3.14</ecNumber>
    </recommendedName>
</protein>
<sequence length="393" mass="42744">MKKIAVILGTRPEAIKYGPVINALKDDKRFEVFIISTGQHKEMLDDALAVFGIQPDYNLQVMQPGQTLAQITSRITDGLARLLPQLKPDALTVHGDTGTTLAAALSGFHHHIPVIHIEAGLRSGNISSPFPEEGNRKLVAQIASLHLAPTPGNAANLIREGIAENRIVITGNTVVDALHWAIGQPVQADSGLLEELQQDTRKIILASAHRREAWEKIPEIADAIRQIALRPDVRVVIPMHKNPIVRQALQSALADTDNVDLIEPLNYLDFCRLMNRADIILSDSSGAEEEGPTLGKPTLILRSLTERPEATHSGSAILVGNSGELIIHHVNRILDNLAAFKSANIQTDHYGDGLATQRVIGAMANFFGLGPAVQPFYCGCEMKPMRYFINSAA</sequence>
<dbReference type="Gene3D" id="3.40.50.2000">
    <property type="entry name" value="Glycogen Phosphorylase B"/>
    <property type="match status" value="2"/>
</dbReference>
<dbReference type="InterPro" id="IPR003331">
    <property type="entry name" value="UDP_GlcNAc_Epimerase_2_dom"/>
</dbReference>
<dbReference type="PANTHER" id="PTHR43174">
    <property type="entry name" value="UDP-N-ACETYLGLUCOSAMINE 2-EPIMERASE"/>
    <property type="match status" value="1"/>
</dbReference>